<dbReference type="AlphaFoldDB" id="A0A1I4JU38"/>
<name>A0A1I4JU38_9FIRM</name>
<gene>
    <name evidence="1" type="ORF">SAMN04490355_101425</name>
</gene>
<organism evidence="1 2">
    <name type="scientific">Pelosinus propionicus DSM 13327</name>
    <dbReference type="NCBI Taxonomy" id="1123291"/>
    <lineage>
        <taxon>Bacteria</taxon>
        <taxon>Bacillati</taxon>
        <taxon>Bacillota</taxon>
        <taxon>Negativicutes</taxon>
        <taxon>Selenomonadales</taxon>
        <taxon>Sporomusaceae</taxon>
        <taxon>Pelosinus</taxon>
    </lineage>
</organism>
<dbReference type="EMBL" id="FOTS01000014">
    <property type="protein sequence ID" value="SFL70095.1"/>
    <property type="molecule type" value="Genomic_DNA"/>
</dbReference>
<proteinExistence type="predicted"/>
<accession>A0A1I4JU38</accession>
<keyword evidence="2" id="KW-1185">Reference proteome</keyword>
<protein>
    <submittedName>
        <fullName evidence="1">Uncharacterized protein</fullName>
    </submittedName>
</protein>
<reference evidence="2" key="1">
    <citation type="submission" date="2016-10" db="EMBL/GenBank/DDBJ databases">
        <authorList>
            <person name="Varghese N."/>
            <person name="Submissions S."/>
        </authorList>
    </citation>
    <scope>NUCLEOTIDE SEQUENCE [LARGE SCALE GENOMIC DNA]</scope>
    <source>
        <strain evidence="2">DSM 13327</strain>
    </source>
</reference>
<dbReference type="Proteomes" id="UP000199520">
    <property type="component" value="Unassembled WGS sequence"/>
</dbReference>
<sequence length="50" mass="6047">MLISLIAQYIDMIMATLNQWVNYRLSWGYDYAINDLPWGKLKADWYEDED</sequence>
<evidence type="ECO:0000313" key="2">
    <source>
        <dbReference type="Proteomes" id="UP000199520"/>
    </source>
</evidence>
<dbReference type="RefSeq" id="WP_175490512.1">
    <property type="nucleotide sequence ID" value="NZ_FOTS01000014.1"/>
</dbReference>
<evidence type="ECO:0000313" key="1">
    <source>
        <dbReference type="EMBL" id="SFL70095.1"/>
    </source>
</evidence>